<dbReference type="InterPro" id="IPR036890">
    <property type="entry name" value="HATPase_C_sf"/>
</dbReference>
<evidence type="ECO:0008006" key="3">
    <source>
        <dbReference type="Google" id="ProtNLM"/>
    </source>
</evidence>
<evidence type="ECO:0000313" key="2">
    <source>
        <dbReference type="Proteomes" id="UP000546701"/>
    </source>
</evidence>
<dbReference type="EMBL" id="JACIJR010000007">
    <property type="protein sequence ID" value="MBB5730624.1"/>
    <property type="molecule type" value="Genomic_DNA"/>
</dbReference>
<accession>A0A7W9F475</accession>
<dbReference type="SUPFAM" id="SSF55874">
    <property type="entry name" value="ATPase domain of HSP90 chaperone/DNA topoisomerase II/histidine kinase"/>
    <property type="match status" value="1"/>
</dbReference>
<dbReference type="OrthoDB" id="9813438at2"/>
<organism evidence="1 2">
    <name type="scientific">Sphingomonas prati</name>
    <dbReference type="NCBI Taxonomy" id="1843237"/>
    <lineage>
        <taxon>Bacteria</taxon>
        <taxon>Pseudomonadati</taxon>
        <taxon>Pseudomonadota</taxon>
        <taxon>Alphaproteobacteria</taxon>
        <taxon>Sphingomonadales</taxon>
        <taxon>Sphingomonadaceae</taxon>
        <taxon>Sphingomonas</taxon>
    </lineage>
</organism>
<dbReference type="Gene3D" id="3.30.565.10">
    <property type="entry name" value="Histidine kinase-like ATPase, C-terminal domain"/>
    <property type="match status" value="1"/>
</dbReference>
<keyword evidence="2" id="KW-1185">Reference proteome</keyword>
<name>A0A7W9F475_9SPHN</name>
<reference evidence="1 2" key="1">
    <citation type="submission" date="2020-08" db="EMBL/GenBank/DDBJ databases">
        <title>Genomic Encyclopedia of Type Strains, Phase IV (KMG-IV): sequencing the most valuable type-strain genomes for metagenomic binning, comparative biology and taxonomic classification.</title>
        <authorList>
            <person name="Goeker M."/>
        </authorList>
    </citation>
    <scope>NUCLEOTIDE SEQUENCE [LARGE SCALE GENOMIC DNA]</scope>
    <source>
        <strain evidence="1 2">DSM 103336</strain>
    </source>
</reference>
<gene>
    <name evidence="1" type="ORF">FHS99_003127</name>
</gene>
<comment type="caution">
    <text evidence="1">The sequence shown here is derived from an EMBL/GenBank/DDBJ whole genome shotgun (WGS) entry which is preliminary data.</text>
</comment>
<evidence type="ECO:0000313" key="1">
    <source>
        <dbReference type="EMBL" id="MBB5730624.1"/>
    </source>
</evidence>
<dbReference type="Proteomes" id="UP000546701">
    <property type="component" value="Unassembled WGS sequence"/>
</dbReference>
<sequence length="498" mass="55458">MNFRNAPPRAAALVESLRGLGYSTATAIADIIDNSIAAGAGVVDVRFHWAGAGSWITILDDGRGMDPVELDSAMRLGDRNPLDERAAGDLGRFGLGLKTASFSQGRSLTVASRTTNGTIDCLRWDLDVLASSTEWHLLEGPSEGSEFHLDVLRDHMSGTLVLLEKLDRLVTSEFEAQDFLDVIDRVEGHLGMTFHRYLEGRHPRLQLKLNGKLVQPWEPFLTGHAGKPWSPAALRLGADREIEVQCHVLPHRDKLSPREYEEAAGPEGWTLGQGFYVYRNERLLVAGGWLGLGTGRRWTRDEAHRLARIRIDIPNSADSDWKLDIRKSAARPPVGVRKRLTRLAEETRHRARRVFAHRGRTTPAVRGEPVEMAWLSTNTATGTRYRISRTHQGVLNMLEQHPELAPDIEAMLRCIEETVPVQRIWLDTAEQKDTPLSGFAHQSDAEVCGVLEAMFRSLVLKKGLTAEEARIRLARTEPFDRFPDLVSSLPDVPISPGA</sequence>
<dbReference type="AlphaFoldDB" id="A0A7W9F475"/>
<dbReference type="RefSeq" id="WP_157176883.1">
    <property type="nucleotide sequence ID" value="NZ_BMJP01000005.1"/>
</dbReference>
<protein>
    <recommendedName>
        <fullName evidence="3">ATP-binding protein</fullName>
    </recommendedName>
</protein>
<proteinExistence type="predicted"/>
<dbReference type="Pfam" id="PF13589">
    <property type="entry name" value="HATPase_c_3"/>
    <property type="match status" value="1"/>
</dbReference>